<evidence type="ECO:0000313" key="4">
    <source>
        <dbReference type="EMBL" id="VDC21167.1"/>
    </source>
</evidence>
<gene>
    <name evidence="4" type="primary">bamA_1</name>
    <name evidence="4" type="ORF">XINFAN_00531</name>
</gene>
<dbReference type="InterPro" id="IPR000184">
    <property type="entry name" value="Bac_surfAg_D15"/>
</dbReference>
<dbReference type="AlphaFoldDB" id="A0A3P5WYV5"/>
<evidence type="ECO:0000259" key="3">
    <source>
        <dbReference type="Pfam" id="PF01103"/>
    </source>
</evidence>
<dbReference type="GO" id="GO:0019867">
    <property type="term" value="C:outer membrane"/>
    <property type="evidence" value="ECO:0007669"/>
    <property type="project" value="InterPro"/>
</dbReference>
<comment type="subcellular location">
    <subcellularLocation>
        <location evidence="1">Membrane</location>
    </subcellularLocation>
</comment>
<dbReference type="OrthoDB" id="9803054at2"/>
<accession>A0A3P5WYV5</accession>
<evidence type="ECO:0000313" key="5">
    <source>
        <dbReference type="Proteomes" id="UP000277498"/>
    </source>
</evidence>
<dbReference type="Gene3D" id="3.10.20.310">
    <property type="entry name" value="membrane protein fhac"/>
    <property type="match status" value="1"/>
</dbReference>
<dbReference type="Pfam" id="PF01103">
    <property type="entry name" value="Omp85"/>
    <property type="match status" value="1"/>
</dbReference>
<dbReference type="RefSeq" id="WP_124084971.1">
    <property type="nucleotide sequence ID" value="NZ_UXAW01000034.1"/>
</dbReference>
<name>A0A3P5WYV5_9RHOB</name>
<dbReference type="Proteomes" id="UP000277498">
    <property type="component" value="Unassembled WGS sequence"/>
</dbReference>
<evidence type="ECO:0000256" key="1">
    <source>
        <dbReference type="ARBA" id="ARBA00004370"/>
    </source>
</evidence>
<dbReference type="Gene3D" id="2.40.160.50">
    <property type="entry name" value="membrane protein fhac: a member of the omp85/tpsb transporter family"/>
    <property type="match status" value="1"/>
</dbReference>
<keyword evidence="2" id="KW-0472">Membrane</keyword>
<dbReference type="EMBL" id="UXAW01000034">
    <property type="protein sequence ID" value="VDC21167.1"/>
    <property type="molecule type" value="Genomic_DNA"/>
</dbReference>
<reference evidence="4 5" key="1">
    <citation type="submission" date="2018-11" db="EMBL/GenBank/DDBJ databases">
        <authorList>
            <person name="Criscuolo A."/>
        </authorList>
    </citation>
    <scope>NUCLEOTIDE SEQUENCE [LARGE SCALE GENOMIC DNA]</scope>
    <source>
        <strain evidence="4">ACIP111625</strain>
    </source>
</reference>
<evidence type="ECO:0000256" key="2">
    <source>
        <dbReference type="ARBA" id="ARBA00023136"/>
    </source>
</evidence>
<keyword evidence="5" id="KW-1185">Reference proteome</keyword>
<organism evidence="4 5">
    <name type="scientific">Pseudogemmobacter humi</name>
    <dbReference type="NCBI Taxonomy" id="2483812"/>
    <lineage>
        <taxon>Bacteria</taxon>
        <taxon>Pseudomonadati</taxon>
        <taxon>Pseudomonadota</taxon>
        <taxon>Alphaproteobacteria</taxon>
        <taxon>Rhodobacterales</taxon>
        <taxon>Paracoccaceae</taxon>
        <taxon>Pseudogemmobacter</taxon>
    </lineage>
</organism>
<proteinExistence type="predicted"/>
<feature type="domain" description="Bacterial surface antigen (D15)" evidence="3">
    <location>
        <begin position="160"/>
        <end position="434"/>
    </location>
</feature>
<sequence>MAARLLRQHALPVSVFFAAAGFALTGGLQARTYNAVEVRGAQFIPQENITAACEIVPGVSYTAGDMRAVQDCLMNSGQFRSVRVAGEGETLVVSVEELNDRPGRIELGLAYDSRDGAAASIYFERYNLFPGTFGAVELKFSEEVRSIQTHLYTADAFGNVDFGLDTGLRTTEYGDQGFTTKRALIEPYLAWPFDNGARAEFGLGYRRDEMSDVVPGASALFSTEAGVVDAPYIRIGLSYSGNPAESGGGGLVTGLSLSLDQYFWGLGTDQRTAETRVEADARFALSDNTSFLVSLRGGLVSAESGQSTRAVDRFFIGGADFRGFAPRGIGPKDGNYFVGANKYYVTSLELQREIDEILGTEPRVGLFADVGSAWGLDDTLGGTIDDSRQIRSSVGLSLTLDIGSVPVSLFVAKPVDSLPTDDRQSFGVSFSTSF</sequence>
<protein>
    <submittedName>
        <fullName evidence="4">Outer membrane protein assembly factor BamA</fullName>
    </submittedName>
</protein>